<dbReference type="SUPFAM" id="SSF53474">
    <property type="entry name" value="alpha/beta-Hydrolases"/>
    <property type="match status" value="1"/>
</dbReference>
<organism evidence="3 4">
    <name type="scientific">Pisum sativum</name>
    <name type="common">Garden pea</name>
    <name type="synonym">Lathyrus oleraceus</name>
    <dbReference type="NCBI Taxonomy" id="3888"/>
    <lineage>
        <taxon>Eukaryota</taxon>
        <taxon>Viridiplantae</taxon>
        <taxon>Streptophyta</taxon>
        <taxon>Embryophyta</taxon>
        <taxon>Tracheophyta</taxon>
        <taxon>Spermatophyta</taxon>
        <taxon>Magnoliopsida</taxon>
        <taxon>eudicotyledons</taxon>
        <taxon>Gunneridae</taxon>
        <taxon>Pentapetalae</taxon>
        <taxon>rosids</taxon>
        <taxon>fabids</taxon>
        <taxon>Fabales</taxon>
        <taxon>Fabaceae</taxon>
        <taxon>Papilionoideae</taxon>
        <taxon>50 kb inversion clade</taxon>
        <taxon>NPAAA clade</taxon>
        <taxon>Hologalegina</taxon>
        <taxon>IRL clade</taxon>
        <taxon>Fabeae</taxon>
        <taxon>Lathyrus</taxon>
    </lineage>
</organism>
<protein>
    <submittedName>
        <fullName evidence="3">Uncharacterized protein</fullName>
    </submittedName>
</protein>
<keyword evidence="4" id="KW-1185">Reference proteome</keyword>
<proteinExistence type="inferred from homology"/>
<dbReference type="Pfam" id="PF00450">
    <property type="entry name" value="Peptidase_S10"/>
    <property type="match status" value="1"/>
</dbReference>
<dbReference type="InterPro" id="IPR001563">
    <property type="entry name" value="Peptidase_S10"/>
</dbReference>
<dbReference type="EMBL" id="JAMSHJ010000001">
    <property type="protein sequence ID" value="KAI5445777.1"/>
    <property type="molecule type" value="Genomic_DNA"/>
</dbReference>
<dbReference type="Gene3D" id="3.40.50.1820">
    <property type="entry name" value="alpha/beta hydrolase"/>
    <property type="match status" value="1"/>
</dbReference>
<reference evidence="3 4" key="1">
    <citation type="journal article" date="2022" name="Nat. Genet.">
        <title>Improved pea reference genome and pan-genome highlight genomic features and evolutionary characteristics.</title>
        <authorList>
            <person name="Yang T."/>
            <person name="Liu R."/>
            <person name="Luo Y."/>
            <person name="Hu S."/>
            <person name="Wang D."/>
            <person name="Wang C."/>
            <person name="Pandey M.K."/>
            <person name="Ge S."/>
            <person name="Xu Q."/>
            <person name="Li N."/>
            <person name="Li G."/>
            <person name="Huang Y."/>
            <person name="Saxena R.K."/>
            <person name="Ji Y."/>
            <person name="Li M."/>
            <person name="Yan X."/>
            <person name="He Y."/>
            <person name="Liu Y."/>
            <person name="Wang X."/>
            <person name="Xiang C."/>
            <person name="Varshney R.K."/>
            <person name="Ding H."/>
            <person name="Gao S."/>
            <person name="Zong X."/>
        </authorList>
    </citation>
    <scope>NUCLEOTIDE SEQUENCE [LARGE SCALE GENOMIC DNA]</scope>
    <source>
        <strain evidence="3 4">cv. Zhongwan 6</strain>
    </source>
</reference>
<dbReference type="PANTHER" id="PTHR11802:SF32">
    <property type="entry name" value="SERINE CARBOXYPEPTIDASE-LIKE 29"/>
    <property type="match status" value="1"/>
</dbReference>
<dbReference type="Gramene" id="Psat01G0385500-T1">
    <property type="protein sequence ID" value="KAI5445777.1"/>
    <property type="gene ID" value="KIW84_013855"/>
</dbReference>
<dbReference type="GO" id="GO:0006508">
    <property type="term" value="P:proteolysis"/>
    <property type="evidence" value="ECO:0007669"/>
    <property type="project" value="InterPro"/>
</dbReference>
<name>A0A9D5BL91_PEA</name>
<comment type="caution">
    <text evidence="3">The sequence shown here is derived from an EMBL/GenBank/DDBJ whole genome shotgun (WGS) entry which is preliminary data.</text>
</comment>
<feature type="transmembrane region" description="Helical" evidence="2">
    <location>
        <begin position="68"/>
        <end position="91"/>
    </location>
</feature>
<accession>A0A9D5BL91</accession>
<dbReference type="PANTHER" id="PTHR11802">
    <property type="entry name" value="SERINE PROTEASE FAMILY S10 SERINE CARBOXYPEPTIDASE"/>
    <property type="match status" value="1"/>
</dbReference>
<comment type="similarity">
    <text evidence="1">Belongs to the peptidase S10 family.</text>
</comment>
<dbReference type="InterPro" id="IPR029058">
    <property type="entry name" value="AB_hydrolase_fold"/>
</dbReference>
<gene>
    <name evidence="3" type="ORF">KIW84_013855</name>
</gene>
<keyword evidence="2" id="KW-1133">Transmembrane helix</keyword>
<dbReference type="Proteomes" id="UP001058974">
    <property type="component" value="Chromosome 1"/>
</dbReference>
<evidence type="ECO:0000256" key="1">
    <source>
        <dbReference type="ARBA" id="ARBA00009431"/>
    </source>
</evidence>
<sequence length="103" mass="11762">MSVGHCFTGSSKPLLLWFNGGPGCSSIAYGEAEEIGPFHIGLDSKTLYRNPYSWNQGRKCSNIHCNSIFKFLIEFSTCISLIFLFSSYFYLKESKLCNKHWIF</sequence>
<dbReference type="AlphaFoldDB" id="A0A9D5BL91"/>
<dbReference type="GO" id="GO:0005773">
    <property type="term" value="C:vacuole"/>
    <property type="evidence" value="ECO:0007669"/>
    <property type="project" value="TreeGrafter"/>
</dbReference>
<keyword evidence="2" id="KW-0472">Membrane</keyword>
<evidence type="ECO:0000313" key="3">
    <source>
        <dbReference type="EMBL" id="KAI5445777.1"/>
    </source>
</evidence>
<evidence type="ECO:0000313" key="4">
    <source>
        <dbReference type="Proteomes" id="UP001058974"/>
    </source>
</evidence>
<evidence type="ECO:0000256" key="2">
    <source>
        <dbReference type="SAM" id="Phobius"/>
    </source>
</evidence>
<dbReference type="GO" id="GO:0004185">
    <property type="term" value="F:serine-type carboxypeptidase activity"/>
    <property type="evidence" value="ECO:0007669"/>
    <property type="project" value="InterPro"/>
</dbReference>
<keyword evidence="2" id="KW-0812">Transmembrane</keyword>